<comment type="caution">
    <text evidence="1">The sequence shown here is derived from an EMBL/GenBank/DDBJ whole genome shotgun (WGS) entry which is preliminary data.</text>
</comment>
<accession>A0A2M7FY85</accession>
<dbReference type="AlphaFoldDB" id="A0A2M7FY85"/>
<reference evidence="1 2" key="1">
    <citation type="submission" date="2017-09" db="EMBL/GenBank/DDBJ databases">
        <title>Depth-based differentiation of microbial function through sediment-hosted aquifers and enrichment of novel symbionts in the deep terrestrial subsurface.</title>
        <authorList>
            <person name="Probst A.J."/>
            <person name="Ladd B."/>
            <person name="Jarett J.K."/>
            <person name="Geller-Mcgrath D.E."/>
            <person name="Sieber C.M."/>
            <person name="Emerson J.B."/>
            <person name="Anantharaman K."/>
            <person name="Thomas B.C."/>
            <person name="Malmstrom R."/>
            <person name="Stieglmeier M."/>
            <person name="Klingl A."/>
            <person name="Woyke T."/>
            <person name="Ryan C.M."/>
            <person name="Banfield J.F."/>
        </authorList>
    </citation>
    <scope>NUCLEOTIDE SEQUENCE [LARGE SCALE GENOMIC DNA]</scope>
    <source>
        <strain evidence="1">CG17_big_fil_post_rev_8_21_14_2_50_48_46</strain>
    </source>
</reference>
<dbReference type="Proteomes" id="UP000231019">
    <property type="component" value="Unassembled WGS sequence"/>
</dbReference>
<sequence length="159" mass="17794">MSPSSDASKLPDPQAYQQLMNGAAAPLSKAFELAAQGVSSHIHSLNENVTFILDNSEEVTLRVIEIDIEHAEGKALALRIQARTDFKNVLVLAKKLNMKIGAFSTYFTVILNADPEFMELYNDQIVTLDQPAKFFETLDEIKRPIFLNLNHYVIARISD</sequence>
<gene>
    <name evidence="1" type="ORF">COW36_21975</name>
</gene>
<evidence type="ECO:0000313" key="1">
    <source>
        <dbReference type="EMBL" id="PIW14287.1"/>
    </source>
</evidence>
<proteinExistence type="predicted"/>
<protein>
    <submittedName>
        <fullName evidence="1">Uncharacterized protein</fullName>
    </submittedName>
</protein>
<organism evidence="1 2">
    <name type="scientific">bacterium (Candidatus Blackallbacteria) CG17_big_fil_post_rev_8_21_14_2_50_48_46</name>
    <dbReference type="NCBI Taxonomy" id="2014261"/>
    <lineage>
        <taxon>Bacteria</taxon>
        <taxon>Candidatus Blackallbacteria</taxon>
    </lineage>
</organism>
<name>A0A2M7FY85_9BACT</name>
<dbReference type="EMBL" id="PFFQ01000061">
    <property type="protein sequence ID" value="PIW14287.1"/>
    <property type="molecule type" value="Genomic_DNA"/>
</dbReference>
<evidence type="ECO:0000313" key="2">
    <source>
        <dbReference type="Proteomes" id="UP000231019"/>
    </source>
</evidence>